<dbReference type="Gene3D" id="3.90.210.10">
    <property type="entry name" value="Heat-Labile Enterotoxin, subunit A"/>
    <property type="match status" value="1"/>
</dbReference>
<sequence length="270" mass="29896">MSLKNILYVTLGLLVWPGQSVPTSSSSARGTTEQHQGQDQSQSLGRQAAAVHDIVFRGTEVPPETVKAQGGFVPNDRGQPQTDYTFGLKSHAEGGNSTMYTSTTTDFKVANYFAYWFSGSGPTRYIYQIKTTPNMIDLTQSGYSEAEYSALGGILFDQVMQWVELGPIDPSDEAYFKKPQVFDTYDAFKLARNKTWVKNSAYNAAKYEKLSVSPFQPQLEEPRSADDQSGYKTLEQYAIEFMNKVGAVVGWDGKFPLKGVRSESKGQGHV</sequence>
<feature type="signal peptide" evidence="6">
    <location>
        <begin position="1"/>
        <end position="20"/>
    </location>
</feature>
<dbReference type="EMBL" id="AZGY01000005">
    <property type="protein sequence ID" value="KZZ98746.1"/>
    <property type="molecule type" value="Genomic_DNA"/>
</dbReference>
<evidence type="ECO:0000256" key="2">
    <source>
        <dbReference type="ARBA" id="ARBA00022729"/>
    </source>
</evidence>
<comment type="caution">
    <text evidence="7">The sequence shown here is derived from an EMBL/GenBank/DDBJ whole genome shotgun (WGS) entry which is preliminary data.</text>
</comment>
<feature type="chain" id="PRO_5007896578" evidence="6">
    <location>
        <begin position="21"/>
        <end position="270"/>
    </location>
</feature>
<dbReference type="SUPFAM" id="SSF56399">
    <property type="entry name" value="ADP-ribosylation"/>
    <property type="match status" value="1"/>
</dbReference>
<dbReference type="GO" id="GO:0090729">
    <property type="term" value="F:toxin activity"/>
    <property type="evidence" value="ECO:0007669"/>
    <property type="project" value="UniProtKB-KW"/>
</dbReference>
<dbReference type="Pfam" id="PF01375">
    <property type="entry name" value="Enterotoxin_a"/>
    <property type="match status" value="1"/>
</dbReference>
<organism evidence="7 8">
    <name type="scientific">Moelleriella libera RCEF 2490</name>
    <dbReference type="NCBI Taxonomy" id="1081109"/>
    <lineage>
        <taxon>Eukaryota</taxon>
        <taxon>Fungi</taxon>
        <taxon>Dikarya</taxon>
        <taxon>Ascomycota</taxon>
        <taxon>Pezizomycotina</taxon>
        <taxon>Sordariomycetes</taxon>
        <taxon>Hypocreomycetidae</taxon>
        <taxon>Hypocreales</taxon>
        <taxon>Clavicipitaceae</taxon>
        <taxon>Moelleriella</taxon>
    </lineage>
</organism>
<feature type="region of interest" description="Disordered" evidence="5">
    <location>
        <begin position="22"/>
        <end position="44"/>
    </location>
</feature>
<protein>
    <submittedName>
        <fullName evidence="7">Heat-labile enterotoxin, A chain</fullName>
    </submittedName>
</protein>
<dbReference type="InterPro" id="IPR001144">
    <property type="entry name" value="Enterotoxin_A"/>
</dbReference>
<evidence type="ECO:0000256" key="5">
    <source>
        <dbReference type="SAM" id="MobiDB-lite"/>
    </source>
</evidence>
<accession>A0A168EFN6</accession>
<keyword evidence="4" id="KW-1015">Disulfide bond</keyword>
<evidence type="ECO:0000256" key="6">
    <source>
        <dbReference type="SAM" id="SignalP"/>
    </source>
</evidence>
<evidence type="ECO:0000313" key="7">
    <source>
        <dbReference type="EMBL" id="KZZ98746.1"/>
    </source>
</evidence>
<evidence type="ECO:0000256" key="1">
    <source>
        <dbReference type="ARBA" id="ARBA00022656"/>
    </source>
</evidence>
<gene>
    <name evidence="7" type="ORF">AAL_03264</name>
</gene>
<proteinExistence type="predicted"/>
<keyword evidence="3" id="KW-0843">Virulence</keyword>
<name>A0A168EFN6_9HYPO</name>
<reference evidence="7 8" key="1">
    <citation type="journal article" date="2016" name="Genome Biol. Evol.">
        <title>Divergent and convergent evolution of fungal pathogenicity.</title>
        <authorList>
            <person name="Shang Y."/>
            <person name="Xiao G."/>
            <person name="Zheng P."/>
            <person name="Cen K."/>
            <person name="Zhan S."/>
            <person name="Wang C."/>
        </authorList>
    </citation>
    <scope>NUCLEOTIDE SEQUENCE [LARGE SCALE GENOMIC DNA]</scope>
    <source>
        <strain evidence="7 8">RCEF 2490</strain>
    </source>
</reference>
<dbReference type="OrthoDB" id="4865886at2759"/>
<keyword evidence="8" id="KW-1185">Reference proteome</keyword>
<dbReference type="STRING" id="1081109.A0A168EFN6"/>
<dbReference type="AlphaFoldDB" id="A0A168EFN6"/>
<evidence type="ECO:0000256" key="3">
    <source>
        <dbReference type="ARBA" id="ARBA00023026"/>
    </source>
</evidence>
<keyword evidence="2 6" id="KW-0732">Signal</keyword>
<keyword evidence="1" id="KW-0800">Toxin</keyword>
<evidence type="ECO:0000256" key="4">
    <source>
        <dbReference type="ARBA" id="ARBA00023157"/>
    </source>
</evidence>
<evidence type="ECO:0000313" key="8">
    <source>
        <dbReference type="Proteomes" id="UP000078544"/>
    </source>
</evidence>
<dbReference type="Proteomes" id="UP000078544">
    <property type="component" value="Unassembled WGS sequence"/>
</dbReference>